<gene>
    <name evidence="2" type="ORF">EHF33_14365</name>
</gene>
<evidence type="ECO:0000259" key="1">
    <source>
        <dbReference type="SMART" id="SM01043"/>
    </source>
</evidence>
<dbReference type="RefSeq" id="WP_124873411.1">
    <property type="nucleotide sequence ID" value="NZ_CP034184.1"/>
</dbReference>
<protein>
    <submittedName>
        <fullName evidence="2">NACHT domain-containing protein</fullName>
    </submittedName>
</protein>
<dbReference type="Proteomes" id="UP000276417">
    <property type="component" value="Chromosome 2"/>
</dbReference>
<accession>A0A3G8YNA3</accession>
<dbReference type="EMBL" id="CP034184">
    <property type="protein sequence ID" value="AZI44094.1"/>
    <property type="molecule type" value="Genomic_DNA"/>
</dbReference>
<dbReference type="InterPro" id="IPR049945">
    <property type="entry name" value="AAA_22"/>
</dbReference>
<dbReference type="OrthoDB" id="9811542at2"/>
<dbReference type="SMART" id="SM00028">
    <property type="entry name" value="TPR"/>
    <property type="match status" value="4"/>
</dbReference>
<dbReference type="Pfam" id="PF13401">
    <property type="entry name" value="AAA_22"/>
    <property type="match status" value="1"/>
</dbReference>
<keyword evidence="3" id="KW-1185">Reference proteome</keyword>
<dbReference type="GO" id="GO:0043531">
    <property type="term" value="F:ADP binding"/>
    <property type="evidence" value="ECO:0007669"/>
    <property type="project" value="InterPro"/>
</dbReference>
<dbReference type="SUPFAM" id="SSF52540">
    <property type="entry name" value="P-loop containing nucleoside triphosphate hydrolases"/>
    <property type="match status" value="1"/>
</dbReference>
<feature type="domain" description="Bacterial transcriptional activator" evidence="1">
    <location>
        <begin position="92"/>
        <end position="229"/>
    </location>
</feature>
<sequence>MQLLLLGGFWWTSLDEAERQLLTPNLNAWVCAILATSEQPVTREYLADLLWPELNAGASANSLRQRLHRLKQTPLIAGLNVGPKLLKWTGDSDVAAFRRCCTSGDWLGALTLYGGPLLQGVPFAAHQPLEDWLEPQRTKLHGAYRHALWQRTRELQASGERQAVVALLHQATQLDPDASDVVAELARSYLILREPLKATQAIGQHQAHLERELGEGLPADLETLLAEARGALGTADAPTLWGLPTFLTSFVGRQIEQQTALARLTAGPAHRWLTIAGAGGVGKTRLATELARVYAEQTRHGVYFFSLAPLSEESQVVEAILQAFGEPLEGQLPPRTRLFRALERREVLLVLDNFEHLSGIADLLPALLSACPQVRLLITSRQRLHFQAEEVLRLGPLGGEQTNAPDTSSVQLFIDRASRADLSFDTAGSQSTISRIVERCEGLPLAIELAAAWIGEYSPEVVLSQMQQSWDFLQTSLRDISERHRSLRAVFEYSWQVLPLGLRAAYTYLAIFRSPFSAAAAAALGVSEPELHLLEQRSLINAASGGLFVWHENLRTYALEQLGDQLTGKLDLHLDYFLMLAEVAAPQLKGREQARILSELAAVYPDLRSALAYAVRAGQIGRGLRLSGALHWFWYVRGFLEEGLSWLDLFLDKAEHQSHLNDSAAYALALRCAGGLSKDRSLFEIAAQRFVGAMQLYRSLNDLTGQAHTAHMQGVLERDLGHYPAARQAFGEAISLREQEGDQQGLATTLNDLGILSAYEGDRAAARSFFERSLVLKREVGDIQGVAYALNNITNVIDDLDEILTLNAESLRLKLELGDVQGSAVSYVNYAHNFIELGRLDEAAAQYIQALRLFRQLGSFSAAAELLGSVAHVALEYHQFVAALEFADAALHMETVTGVKMLTSVRAGAVEVRRRALEHVTVRPLPEWAADPAHALEMALRFLEENLTTKSTGLGQLYGLARTSA</sequence>
<proteinExistence type="predicted"/>
<dbReference type="InterPro" id="IPR027417">
    <property type="entry name" value="P-loop_NTPase"/>
</dbReference>
<dbReference type="PANTHER" id="PTHR47691:SF3">
    <property type="entry name" value="HTH-TYPE TRANSCRIPTIONAL REGULATOR RV0890C-RELATED"/>
    <property type="match status" value="1"/>
</dbReference>
<evidence type="ECO:0000313" key="2">
    <source>
        <dbReference type="EMBL" id="AZI44094.1"/>
    </source>
</evidence>
<dbReference type="AlphaFoldDB" id="A0A3G8YNA3"/>
<reference evidence="2 3" key="1">
    <citation type="submission" date="2018-11" db="EMBL/GenBank/DDBJ databases">
        <title>Deinococcus shelandsis sp. nov., isolated from South Shetland Islands soil of Antarctica.</title>
        <authorList>
            <person name="Tian J."/>
        </authorList>
    </citation>
    <scope>NUCLEOTIDE SEQUENCE [LARGE SCALE GENOMIC DNA]</scope>
    <source>
        <strain evidence="2 3">S14-83T</strain>
    </source>
</reference>
<dbReference type="Pfam" id="PF13181">
    <property type="entry name" value="TPR_8"/>
    <property type="match status" value="1"/>
</dbReference>
<dbReference type="Gene3D" id="1.25.40.10">
    <property type="entry name" value="Tetratricopeptide repeat domain"/>
    <property type="match status" value="2"/>
</dbReference>
<dbReference type="Gene3D" id="1.10.10.10">
    <property type="entry name" value="Winged helix-like DNA-binding domain superfamily/Winged helix DNA-binding domain"/>
    <property type="match status" value="1"/>
</dbReference>
<dbReference type="SUPFAM" id="SSF48452">
    <property type="entry name" value="TPR-like"/>
    <property type="match status" value="3"/>
</dbReference>
<dbReference type="Gene3D" id="3.40.50.300">
    <property type="entry name" value="P-loop containing nucleotide triphosphate hydrolases"/>
    <property type="match status" value="1"/>
</dbReference>
<name>A0A3G8YNA3_9DEIO</name>
<dbReference type="KEGG" id="dph:EHF33_14365"/>
<dbReference type="InterPro" id="IPR019734">
    <property type="entry name" value="TPR_rpt"/>
</dbReference>
<dbReference type="InterPro" id="IPR011990">
    <property type="entry name" value="TPR-like_helical_dom_sf"/>
</dbReference>
<organism evidence="2 3">
    <name type="scientific">Deinococcus psychrotolerans</name>
    <dbReference type="NCBI Taxonomy" id="2489213"/>
    <lineage>
        <taxon>Bacteria</taxon>
        <taxon>Thermotogati</taxon>
        <taxon>Deinococcota</taxon>
        <taxon>Deinococci</taxon>
        <taxon>Deinococcales</taxon>
        <taxon>Deinococcaceae</taxon>
        <taxon>Deinococcus</taxon>
    </lineage>
</organism>
<evidence type="ECO:0000313" key="3">
    <source>
        <dbReference type="Proteomes" id="UP000276417"/>
    </source>
</evidence>
<dbReference type="InterPro" id="IPR005158">
    <property type="entry name" value="BTAD"/>
</dbReference>
<dbReference type="PRINTS" id="PR00364">
    <property type="entry name" value="DISEASERSIST"/>
</dbReference>
<dbReference type="InterPro" id="IPR036388">
    <property type="entry name" value="WH-like_DNA-bd_sf"/>
</dbReference>
<dbReference type="SMART" id="SM01043">
    <property type="entry name" value="BTAD"/>
    <property type="match status" value="1"/>
</dbReference>
<dbReference type="PANTHER" id="PTHR47691">
    <property type="entry name" value="REGULATOR-RELATED"/>
    <property type="match status" value="1"/>
</dbReference>